<sequence>VYESNFTRETRKRLCKIDRQAIERYFINKGDDELEEGEIKL</sequence>
<evidence type="ECO:0000313" key="1">
    <source>
        <dbReference type="EMBL" id="ELQ74477.1"/>
    </source>
</evidence>
<dbReference type="AlphaFoldDB" id="L7JUN1"/>
<dbReference type="HOGENOM" id="CLU_3282354_0_0_1"/>
<name>L7JUN1_TRAHO</name>
<accession>L7JUN1</accession>
<proteinExistence type="predicted"/>
<dbReference type="VEuPathDB" id="MicrosporidiaDB:THOM_2572"/>
<dbReference type="Proteomes" id="UP000011185">
    <property type="component" value="Unassembled WGS sequence"/>
</dbReference>
<keyword evidence="2" id="KW-1185">Reference proteome</keyword>
<dbReference type="InParanoid" id="L7JUN1"/>
<organism evidence="1 2">
    <name type="scientific">Trachipleistophora hominis</name>
    <name type="common">Microsporidian parasite</name>
    <dbReference type="NCBI Taxonomy" id="72359"/>
    <lineage>
        <taxon>Eukaryota</taxon>
        <taxon>Fungi</taxon>
        <taxon>Fungi incertae sedis</taxon>
        <taxon>Microsporidia</taxon>
        <taxon>Pleistophoridae</taxon>
        <taxon>Trachipleistophora</taxon>
    </lineage>
</organism>
<evidence type="ECO:0000313" key="2">
    <source>
        <dbReference type="Proteomes" id="UP000011185"/>
    </source>
</evidence>
<gene>
    <name evidence="1" type="ORF">THOM_2572</name>
</gene>
<protein>
    <submittedName>
        <fullName evidence="1">Uncharacterized protein</fullName>
    </submittedName>
</protein>
<feature type="non-terminal residue" evidence="1">
    <location>
        <position position="1"/>
    </location>
</feature>
<reference evidence="1 2" key="1">
    <citation type="journal article" date="2012" name="PLoS Pathog.">
        <title>The genome of the obligate intracellular parasite Trachipleistophora hominis: new insights into microsporidian genome dynamics and reductive evolution.</title>
        <authorList>
            <person name="Heinz E."/>
            <person name="Williams T.A."/>
            <person name="Nakjang S."/>
            <person name="Noel C.J."/>
            <person name="Swan D.C."/>
            <person name="Goldberg A.V."/>
            <person name="Harris S.R."/>
            <person name="Weinmaier T."/>
            <person name="Markert S."/>
            <person name="Becher D."/>
            <person name="Bernhardt J."/>
            <person name="Dagan T."/>
            <person name="Hacker C."/>
            <person name="Lucocq J.M."/>
            <person name="Schweder T."/>
            <person name="Rattei T."/>
            <person name="Hall N."/>
            <person name="Hirt R.P."/>
            <person name="Embley T.M."/>
        </authorList>
    </citation>
    <scope>NUCLEOTIDE SEQUENCE [LARGE SCALE GENOMIC DNA]</scope>
</reference>
<dbReference type="EMBL" id="JH994038">
    <property type="protein sequence ID" value="ELQ74477.1"/>
    <property type="molecule type" value="Genomic_DNA"/>
</dbReference>